<accession>A0A183ECY6</accession>
<protein>
    <submittedName>
        <fullName evidence="2 4">Uncharacterized protein</fullName>
    </submittedName>
</protein>
<dbReference type="AlphaFoldDB" id="A0A183ECY6"/>
<dbReference type="Proteomes" id="UP000271098">
    <property type="component" value="Unassembled WGS sequence"/>
</dbReference>
<proteinExistence type="predicted"/>
<dbReference type="WBParaSite" id="GPUH_0001885201-mRNA-1">
    <property type="protein sequence ID" value="GPUH_0001885201-mRNA-1"/>
    <property type="gene ID" value="GPUH_0001885201"/>
</dbReference>
<name>A0A183ECY6_9BILA</name>
<keyword evidence="3" id="KW-1185">Reference proteome</keyword>
<gene>
    <name evidence="2" type="ORF">GPUH_LOCUS18826</name>
</gene>
<keyword evidence="1" id="KW-0812">Transmembrane</keyword>
<reference evidence="2 3" key="2">
    <citation type="submission" date="2018-11" db="EMBL/GenBank/DDBJ databases">
        <authorList>
            <consortium name="Pathogen Informatics"/>
        </authorList>
    </citation>
    <scope>NUCLEOTIDE SEQUENCE [LARGE SCALE GENOMIC DNA]</scope>
</reference>
<dbReference type="OrthoDB" id="5827361at2759"/>
<keyword evidence="1" id="KW-1133">Transmembrane helix</keyword>
<evidence type="ECO:0000313" key="4">
    <source>
        <dbReference type="WBParaSite" id="GPUH_0001885201-mRNA-1"/>
    </source>
</evidence>
<feature type="transmembrane region" description="Helical" evidence="1">
    <location>
        <begin position="6"/>
        <end position="34"/>
    </location>
</feature>
<organism evidence="4">
    <name type="scientific">Gongylonema pulchrum</name>
    <dbReference type="NCBI Taxonomy" id="637853"/>
    <lineage>
        <taxon>Eukaryota</taxon>
        <taxon>Metazoa</taxon>
        <taxon>Ecdysozoa</taxon>
        <taxon>Nematoda</taxon>
        <taxon>Chromadorea</taxon>
        <taxon>Rhabditida</taxon>
        <taxon>Spirurina</taxon>
        <taxon>Spiruromorpha</taxon>
        <taxon>Spiruroidea</taxon>
        <taxon>Gongylonematidae</taxon>
        <taxon>Gongylonema</taxon>
    </lineage>
</organism>
<dbReference type="EMBL" id="UYRT01087412">
    <property type="protein sequence ID" value="VDN32527.1"/>
    <property type="molecule type" value="Genomic_DNA"/>
</dbReference>
<reference evidence="4" key="1">
    <citation type="submission" date="2016-06" db="UniProtKB">
        <authorList>
            <consortium name="WormBaseParasite"/>
        </authorList>
    </citation>
    <scope>IDENTIFICATION</scope>
</reference>
<evidence type="ECO:0000256" key="1">
    <source>
        <dbReference type="SAM" id="Phobius"/>
    </source>
</evidence>
<evidence type="ECO:0000313" key="2">
    <source>
        <dbReference type="EMBL" id="VDN32527.1"/>
    </source>
</evidence>
<evidence type="ECO:0000313" key="3">
    <source>
        <dbReference type="Proteomes" id="UP000271098"/>
    </source>
</evidence>
<sequence>MDLPVLLYSATATLLVIFILIAIVVFIVSCFHLLRRHRLTWKSSVSSAKLVSKSLDMALDGSIEQIDVERIINRRQERVAKSVEESSEKQEERICPLECIDNDTAAVLAVDQLLDTSFLISDEELACYAPAVDMEILAARRDRV</sequence>
<keyword evidence="1" id="KW-0472">Membrane</keyword>